<organism evidence="1 2">
    <name type="scientific">Mycetomoellerius zeteki</name>
    <dbReference type="NCBI Taxonomy" id="64791"/>
    <lineage>
        <taxon>Eukaryota</taxon>
        <taxon>Metazoa</taxon>
        <taxon>Ecdysozoa</taxon>
        <taxon>Arthropoda</taxon>
        <taxon>Hexapoda</taxon>
        <taxon>Insecta</taxon>
        <taxon>Pterygota</taxon>
        <taxon>Neoptera</taxon>
        <taxon>Endopterygota</taxon>
        <taxon>Hymenoptera</taxon>
        <taxon>Apocrita</taxon>
        <taxon>Aculeata</taxon>
        <taxon>Formicoidea</taxon>
        <taxon>Formicidae</taxon>
        <taxon>Myrmicinae</taxon>
        <taxon>Mycetomoellerius</taxon>
    </lineage>
</organism>
<gene>
    <name evidence="1" type="ORF">ALC60_03287</name>
</gene>
<evidence type="ECO:0000313" key="1">
    <source>
        <dbReference type="EMBL" id="KYQ57794.1"/>
    </source>
</evidence>
<sequence>LRPFAGIRRAPDNLRRTADTTYYFYENGIAKLLIRWQKCINVAGNSLCRKIIFLYIFILVQ</sequence>
<proteinExistence type="predicted"/>
<protein>
    <submittedName>
        <fullName evidence="1">Uncharacterized protein</fullName>
    </submittedName>
</protein>
<dbReference type="AlphaFoldDB" id="A0A151XBR1"/>
<reference evidence="1 2" key="1">
    <citation type="submission" date="2015-09" db="EMBL/GenBank/DDBJ databases">
        <title>Trachymyrmex zeteki WGS genome.</title>
        <authorList>
            <person name="Nygaard S."/>
            <person name="Hu H."/>
            <person name="Boomsma J."/>
            <person name="Zhang G."/>
        </authorList>
    </citation>
    <scope>NUCLEOTIDE SEQUENCE [LARGE SCALE GENOMIC DNA]</scope>
    <source>
        <strain evidence="1">Tzet28-1</strain>
        <tissue evidence="1">Whole body</tissue>
    </source>
</reference>
<name>A0A151XBR1_9HYME</name>
<dbReference type="EMBL" id="KQ982320">
    <property type="protein sequence ID" value="KYQ57794.1"/>
    <property type="molecule type" value="Genomic_DNA"/>
</dbReference>
<keyword evidence="2" id="KW-1185">Reference proteome</keyword>
<accession>A0A151XBR1</accession>
<evidence type="ECO:0000313" key="2">
    <source>
        <dbReference type="Proteomes" id="UP000075809"/>
    </source>
</evidence>
<feature type="non-terminal residue" evidence="1">
    <location>
        <position position="1"/>
    </location>
</feature>
<dbReference type="Proteomes" id="UP000075809">
    <property type="component" value="Unassembled WGS sequence"/>
</dbReference>